<keyword evidence="6" id="KW-0963">Cytoplasm</keyword>
<comment type="catalytic activity">
    <reaction evidence="5">
        <text>4-demethylwyosine(37) in tRNA(Phe) + S-adenosyl-L-methionine = 4-demethyl-7-[(3S)-3-amino-3-carboxypropyl]wyosine(37) in tRNA(Phe) + S-methyl-5'-thioadenosine + H(+)</text>
        <dbReference type="Rhea" id="RHEA:36355"/>
        <dbReference type="Rhea" id="RHEA-COMP:10164"/>
        <dbReference type="Rhea" id="RHEA-COMP:10378"/>
        <dbReference type="ChEBI" id="CHEBI:15378"/>
        <dbReference type="ChEBI" id="CHEBI:17509"/>
        <dbReference type="ChEBI" id="CHEBI:59789"/>
        <dbReference type="ChEBI" id="CHEBI:64315"/>
        <dbReference type="ChEBI" id="CHEBI:73550"/>
        <dbReference type="EC" id="2.5.1.114"/>
    </reaction>
</comment>
<evidence type="ECO:0000256" key="2">
    <source>
        <dbReference type="ARBA" id="ARBA00022679"/>
    </source>
</evidence>
<dbReference type="FunCoup" id="A3LPW6">
    <property type="interactions" value="27"/>
</dbReference>
<dbReference type="AlphaFoldDB" id="A3LPW6"/>
<dbReference type="Gene3D" id="3.40.50.150">
    <property type="entry name" value="Vaccinia Virus protein VP39"/>
    <property type="match status" value="1"/>
</dbReference>
<comment type="function">
    <text evidence="6">S-adenosyl-L-methionine-dependent transferase that acts as a component of the wybutosine biosynthesis pathway. Wybutosine is a hyper modified guanosine with a tricyclic base found at the 3'-position adjacent to the anticodon of eukaryotic phenylalanine tRNA. Catalyzes the transfer of the alpha-amino-alpha-carboxypropyl (acp) group from S-adenosyl-L-methionine to the C-7 position of 4-demethylwyosine (imG-14) to produce wybutosine-86.</text>
</comment>
<feature type="domain" description="SAM-dependent methyltransferase TRM5/TYW2-type" evidence="7">
    <location>
        <begin position="149"/>
        <end position="421"/>
    </location>
</feature>
<comment type="subcellular location">
    <subcellularLocation>
        <location evidence="6">Cytoplasm</location>
    </subcellularLocation>
</comment>
<keyword evidence="2 6" id="KW-0808">Transferase</keyword>
<evidence type="ECO:0000256" key="5">
    <source>
        <dbReference type="ARBA" id="ARBA00049400"/>
    </source>
</evidence>
<dbReference type="SUPFAM" id="SSF53335">
    <property type="entry name" value="S-adenosyl-L-methionine-dependent methyltransferases"/>
    <property type="match status" value="1"/>
</dbReference>
<dbReference type="GO" id="GO:0030488">
    <property type="term" value="P:tRNA methylation"/>
    <property type="evidence" value="ECO:0007669"/>
    <property type="project" value="EnsemblFungi"/>
</dbReference>
<gene>
    <name evidence="8" type="ORF">PICST_40540</name>
</gene>
<dbReference type="CDD" id="cd02440">
    <property type="entry name" value="AdoMet_MTases"/>
    <property type="match status" value="1"/>
</dbReference>
<evidence type="ECO:0000256" key="1">
    <source>
        <dbReference type="ARBA" id="ARBA00004797"/>
    </source>
</evidence>
<dbReference type="STRING" id="322104.A3LPW6"/>
<reference evidence="8 9" key="1">
    <citation type="journal article" date="2007" name="Nat. Biotechnol.">
        <title>Genome sequence of the lignocellulose-bioconverting and xylose-fermenting yeast Pichia stipitis.</title>
        <authorList>
            <person name="Jeffries T.W."/>
            <person name="Grigoriev I.V."/>
            <person name="Grimwood J."/>
            <person name="Laplaza J.M."/>
            <person name="Aerts A."/>
            <person name="Salamov A."/>
            <person name="Schmutz J."/>
            <person name="Lindquist E."/>
            <person name="Dehal P."/>
            <person name="Shapiro H."/>
            <person name="Jin Y.S."/>
            <person name="Passoth V."/>
            <person name="Richardson P.M."/>
        </authorList>
    </citation>
    <scope>NUCLEOTIDE SEQUENCE [LARGE SCALE GENOMIC DNA]</scope>
    <source>
        <strain evidence="9">ATCC 58785 / CBS 6054 / NBRC 10063 / NRRL Y-11545</strain>
    </source>
</reference>
<dbReference type="GO" id="GO:0005737">
    <property type="term" value="C:cytoplasm"/>
    <property type="evidence" value="ECO:0007669"/>
    <property type="project" value="UniProtKB-SubCell"/>
</dbReference>
<dbReference type="EMBL" id="CP000496">
    <property type="protein sequence ID" value="ABN64568.2"/>
    <property type="molecule type" value="Genomic_DNA"/>
</dbReference>
<dbReference type="GO" id="GO:0008175">
    <property type="term" value="F:tRNA methyltransferase activity"/>
    <property type="evidence" value="ECO:0007669"/>
    <property type="project" value="TreeGrafter"/>
</dbReference>
<dbReference type="OMA" id="FELNPWS"/>
<dbReference type="InParanoid" id="A3LPW6"/>
<dbReference type="RefSeq" id="XP_001382597.2">
    <property type="nucleotide sequence ID" value="XM_001382560.1"/>
</dbReference>
<dbReference type="InterPro" id="IPR056743">
    <property type="entry name" value="TRM5-TYW2-like_MTfase"/>
</dbReference>
<dbReference type="UniPathway" id="UPA00375"/>
<dbReference type="InterPro" id="IPR029063">
    <property type="entry name" value="SAM-dependent_MTases_sf"/>
</dbReference>
<dbReference type="GeneID" id="4836985"/>
<dbReference type="InterPro" id="IPR030382">
    <property type="entry name" value="MeTrfase_TRM5/TYW2"/>
</dbReference>
<dbReference type="KEGG" id="pic:PICST_40540"/>
<sequence>MEYFRIKTEDATLVKTLKNKLESTSNLNKSLKIAKSNGVFQIHTTLTEIDELEPIVSQYESKVIYDTYLAETGLNTPTTLVSIVEQYCSSHTIPLTQDLIQLIPKKWSVYPPMILFGSNTFDSQIWQSLLLSIDSNDFFLYILSSSLFASNHSKLTHIAINKPIIESDVMRRPFNIRPIFGDFGPLPTNYDSPVDTDFSNAFWCTVVQNGIYQTWAPYYTMFSRGNIKEKARILDTYTDIKNNVVVDLYCGIGYFSLSYLKRGAKQLFCWDLNPWSIEGFRRAINGKYLYKIFRREDNFDYQIYKEATEDGTQVFIFQESNEHCLERLTTFPKNSLPIAHINLGLLPSSQNSWRITQKLKDDHSSQYISTFVHIHENVHVAEFDTFKSLVSDRFPTASIGHLETVKTFAPDVWHIVLDIKL</sequence>
<evidence type="ECO:0000256" key="4">
    <source>
        <dbReference type="ARBA" id="ARBA00022694"/>
    </source>
</evidence>
<dbReference type="PROSITE" id="PS51684">
    <property type="entry name" value="SAM_MT_TRM5_TYW2"/>
    <property type="match status" value="1"/>
</dbReference>
<evidence type="ECO:0000256" key="3">
    <source>
        <dbReference type="ARBA" id="ARBA00022691"/>
    </source>
</evidence>
<dbReference type="Proteomes" id="UP000002258">
    <property type="component" value="Chromosome 2"/>
</dbReference>
<evidence type="ECO:0000313" key="9">
    <source>
        <dbReference type="Proteomes" id="UP000002258"/>
    </source>
</evidence>
<keyword evidence="4 6" id="KW-0819">tRNA processing</keyword>
<keyword evidence="9" id="KW-1185">Reference proteome</keyword>
<evidence type="ECO:0000256" key="6">
    <source>
        <dbReference type="PIRNR" id="PIRNR038972"/>
    </source>
</evidence>
<dbReference type="GO" id="GO:0102522">
    <property type="term" value="F:tRNA 4-demethylwyosine alpha-amino-alpha-carboxypropyltransferase activity"/>
    <property type="evidence" value="ECO:0007669"/>
    <property type="project" value="UniProtKB-EC"/>
</dbReference>
<comment type="similarity">
    <text evidence="6">Belongs to the class I-like SAM-binding methyltransferase superfamily. TRM5/TYW2 family.</text>
</comment>
<dbReference type="PANTHER" id="PTHR23245">
    <property type="entry name" value="TRNA METHYLTRANSFERASE"/>
    <property type="match status" value="1"/>
</dbReference>
<dbReference type="Pfam" id="PF02475">
    <property type="entry name" value="TRM5-TYW2_MTfase"/>
    <property type="match status" value="1"/>
</dbReference>
<dbReference type="OrthoDB" id="2387925at2759"/>
<keyword evidence="3 6" id="KW-0949">S-adenosyl-L-methionine</keyword>
<evidence type="ECO:0000259" key="7">
    <source>
        <dbReference type="PROSITE" id="PS51684"/>
    </source>
</evidence>
<dbReference type="InterPro" id="IPR026274">
    <property type="entry name" value="tRNA_wybutosine_synth_prot_2"/>
</dbReference>
<name>A3LPW6_PICST</name>
<evidence type="ECO:0000313" key="8">
    <source>
        <dbReference type="EMBL" id="ABN64568.2"/>
    </source>
</evidence>
<proteinExistence type="inferred from homology"/>
<dbReference type="GO" id="GO:0008757">
    <property type="term" value="F:S-adenosylmethionine-dependent methyltransferase activity"/>
    <property type="evidence" value="ECO:0007669"/>
    <property type="project" value="EnsemblFungi"/>
</dbReference>
<comment type="pathway">
    <text evidence="1 6">tRNA modification; wybutosine-tRNA(Phe) biosynthesis.</text>
</comment>
<protein>
    <recommendedName>
        <fullName evidence="6">tRNA wybutosine-synthesizing protein 2</fullName>
        <shortName evidence="6">tRNA-yW-synthesizing protein 2</shortName>
    </recommendedName>
    <alternativeName>
        <fullName evidence="6">tRNA(Phe) (4-demethylwyosine(37)-C(7)) aminocarboxypropyltransferase</fullName>
    </alternativeName>
</protein>
<dbReference type="HOGENOM" id="CLU_023588_1_0_1"/>
<accession>A3LPW6</accession>
<dbReference type="eggNOG" id="KOG1227">
    <property type="taxonomic scope" value="Eukaryota"/>
</dbReference>
<dbReference type="PIRSF" id="PIRSF038972">
    <property type="entry name" value="Trm12"/>
    <property type="match status" value="1"/>
</dbReference>
<organism evidence="8 9">
    <name type="scientific">Scheffersomyces stipitis (strain ATCC 58785 / CBS 6054 / NBRC 10063 / NRRL Y-11545)</name>
    <name type="common">Yeast</name>
    <name type="synonym">Pichia stipitis</name>
    <dbReference type="NCBI Taxonomy" id="322104"/>
    <lineage>
        <taxon>Eukaryota</taxon>
        <taxon>Fungi</taxon>
        <taxon>Dikarya</taxon>
        <taxon>Ascomycota</taxon>
        <taxon>Saccharomycotina</taxon>
        <taxon>Pichiomycetes</taxon>
        <taxon>Debaryomycetaceae</taxon>
        <taxon>Scheffersomyces</taxon>
    </lineage>
</organism>
<dbReference type="GO" id="GO:0031591">
    <property type="term" value="P:wybutosine biosynthetic process"/>
    <property type="evidence" value="ECO:0007669"/>
    <property type="project" value="EnsemblFungi"/>
</dbReference>
<dbReference type="PANTHER" id="PTHR23245:SF25">
    <property type="entry name" value="TRNA WYBUTOSINE-SYNTHESIZING PROTEIN 2 HOMOLOG"/>
    <property type="match status" value="1"/>
</dbReference>